<dbReference type="InterPro" id="IPR036873">
    <property type="entry name" value="Rhodanese-like_dom_sf"/>
</dbReference>
<keyword evidence="1" id="KW-0808">Transferase</keyword>
<name>B7KHT3_GLOC7</name>
<dbReference type="PANTHER" id="PTHR11364:SF27">
    <property type="entry name" value="SULFURTRANSFERASE"/>
    <property type="match status" value="1"/>
</dbReference>
<accession>B7KHT3</accession>
<organism evidence="4 5">
    <name type="scientific">Gloeothece citriformis (strain PCC 7424)</name>
    <name type="common">Cyanothece sp. (strain PCC 7424)</name>
    <dbReference type="NCBI Taxonomy" id="65393"/>
    <lineage>
        <taxon>Bacteria</taxon>
        <taxon>Bacillati</taxon>
        <taxon>Cyanobacteriota</taxon>
        <taxon>Cyanophyceae</taxon>
        <taxon>Oscillatoriophycideae</taxon>
        <taxon>Chroococcales</taxon>
        <taxon>Aphanothecaceae</taxon>
        <taxon>Gloeothece</taxon>
        <taxon>Gloeothece citriformis</taxon>
    </lineage>
</organism>
<dbReference type="RefSeq" id="WP_015955623.1">
    <property type="nucleotide sequence ID" value="NC_011729.1"/>
</dbReference>
<dbReference type="PANTHER" id="PTHR11364">
    <property type="entry name" value="THIOSULFATE SULFERTANSFERASE"/>
    <property type="match status" value="1"/>
</dbReference>
<dbReference type="SMART" id="SM00450">
    <property type="entry name" value="RHOD"/>
    <property type="match status" value="2"/>
</dbReference>
<gene>
    <name evidence="4" type="ordered locus">PCC7424_3646</name>
</gene>
<dbReference type="KEGG" id="cyc:PCC7424_3646"/>
<dbReference type="InterPro" id="IPR045078">
    <property type="entry name" value="TST/MPST-like"/>
</dbReference>
<dbReference type="Pfam" id="PF00581">
    <property type="entry name" value="Rhodanese"/>
    <property type="match status" value="2"/>
</dbReference>
<dbReference type="HOGENOM" id="CLU_031618_0_0_3"/>
<dbReference type="AlphaFoldDB" id="B7KHT3"/>
<evidence type="ECO:0000313" key="4">
    <source>
        <dbReference type="EMBL" id="ACK72030.1"/>
    </source>
</evidence>
<sequence length="276" mass="31508">MQDPSIISPQWLVNHLNDENLVIIDCRFRLATPQWGYQQYLISHIPGAFYLDLDRDLSSPIGKHGGRHPLPNPETLAPKLESLGITWGKTFVVAYDDFRFAFASRLWWLLRYFGHFQVALLDGGWNGWTKEGYPVTDQLITPKPGQFMPQLQSDWIVDINTVKEKKDLPSVTLIDSRAGERYRGEYEPTDPVAGHIPGAVNAFWERVSDEQGYFRPLEEQKPLWSPYQDSSELILYCGSGVTACVNLLSLEMLGYKNTKLYPGGWSDWCSYVVDNS</sequence>
<dbReference type="GO" id="GO:0004792">
    <property type="term" value="F:thiosulfate-cyanide sulfurtransferase activity"/>
    <property type="evidence" value="ECO:0007669"/>
    <property type="project" value="InterPro"/>
</dbReference>
<dbReference type="OrthoDB" id="9770030at2"/>
<dbReference type="CDD" id="cd01449">
    <property type="entry name" value="TST_Repeat_2"/>
    <property type="match status" value="1"/>
</dbReference>
<dbReference type="EMBL" id="CP001291">
    <property type="protein sequence ID" value="ACK72030.1"/>
    <property type="molecule type" value="Genomic_DNA"/>
</dbReference>
<keyword evidence="2" id="KW-0677">Repeat</keyword>
<feature type="domain" description="Rhodanese" evidence="3">
    <location>
        <begin position="167"/>
        <end position="270"/>
    </location>
</feature>
<dbReference type="STRING" id="65393.PCC7424_3646"/>
<dbReference type="SUPFAM" id="SSF52821">
    <property type="entry name" value="Rhodanese/Cell cycle control phosphatase"/>
    <property type="match status" value="2"/>
</dbReference>
<evidence type="ECO:0000256" key="1">
    <source>
        <dbReference type="ARBA" id="ARBA00022679"/>
    </source>
</evidence>
<dbReference type="CDD" id="cd01448">
    <property type="entry name" value="TST_Repeat_1"/>
    <property type="match status" value="1"/>
</dbReference>
<dbReference type="PROSITE" id="PS00380">
    <property type="entry name" value="RHODANESE_1"/>
    <property type="match status" value="1"/>
</dbReference>
<dbReference type="InterPro" id="IPR001307">
    <property type="entry name" value="Thiosulphate_STrfase_CS"/>
</dbReference>
<feature type="domain" description="Rhodanese" evidence="3">
    <location>
        <begin position="17"/>
        <end position="137"/>
    </location>
</feature>
<evidence type="ECO:0000259" key="3">
    <source>
        <dbReference type="PROSITE" id="PS50206"/>
    </source>
</evidence>
<keyword evidence="5" id="KW-1185">Reference proteome</keyword>
<dbReference type="Proteomes" id="UP000002384">
    <property type="component" value="Chromosome"/>
</dbReference>
<dbReference type="PROSITE" id="PS50206">
    <property type="entry name" value="RHODANESE_3"/>
    <property type="match status" value="2"/>
</dbReference>
<evidence type="ECO:0000313" key="5">
    <source>
        <dbReference type="Proteomes" id="UP000002384"/>
    </source>
</evidence>
<dbReference type="eggNOG" id="COG2897">
    <property type="taxonomic scope" value="Bacteria"/>
</dbReference>
<protein>
    <submittedName>
        <fullName evidence="4">Rhodanese domain protein</fullName>
    </submittedName>
</protein>
<evidence type="ECO:0000256" key="2">
    <source>
        <dbReference type="ARBA" id="ARBA00022737"/>
    </source>
</evidence>
<dbReference type="Gene3D" id="3.40.250.10">
    <property type="entry name" value="Rhodanese-like domain"/>
    <property type="match status" value="2"/>
</dbReference>
<dbReference type="InterPro" id="IPR001763">
    <property type="entry name" value="Rhodanese-like_dom"/>
</dbReference>
<reference evidence="5" key="1">
    <citation type="journal article" date="2011" name="MBio">
        <title>Novel metabolic attributes of the genus Cyanothece, comprising a group of unicellular nitrogen-fixing Cyanobacteria.</title>
        <authorList>
            <person name="Bandyopadhyay A."/>
            <person name="Elvitigala T."/>
            <person name="Welsh E."/>
            <person name="Stockel J."/>
            <person name="Liberton M."/>
            <person name="Min H."/>
            <person name="Sherman L.A."/>
            <person name="Pakrasi H.B."/>
        </authorList>
    </citation>
    <scope>NUCLEOTIDE SEQUENCE [LARGE SCALE GENOMIC DNA]</scope>
    <source>
        <strain evidence="5">PCC 7424</strain>
    </source>
</reference>
<proteinExistence type="predicted"/>